<evidence type="ECO:0000256" key="4">
    <source>
        <dbReference type="ARBA" id="ARBA00023326"/>
    </source>
</evidence>
<dbReference type="Proteomes" id="UP000002875">
    <property type="component" value="Chromosome"/>
</dbReference>
<dbReference type="SUPFAM" id="SSF51445">
    <property type="entry name" value="(Trans)glycosidases"/>
    <property type="match status" value="1"/>
</dbReference>
<keyword evidence="1 6" id="KW-0378">Hydrolase</keyword>
<keyword evidence="7" id="KW-0732">Signal</keyword>
<keyword evidence="10" id="KW-1185">Reference proteome</keyword>
<dbReference type="Pfam" id="PF00331">
    <property type="entry name" value="Glyco_hydro_10"/>
    <property type="match status" value="1"/>
</dbReference>
<proteinExistence type="inferred from homology"/>
<evidence type="ECO:0000256" key="6">
    <source>
        <dbReference type="RuleBase" id="RU361174"/>
    </source>
</evidence>
<feature type="chain" id="PRO_5045867998" description="Beta-xylanase" evidence="7">
    <location>
        <begin position="23"/>
        <end position="368"/>
    </location>
</feature>
<keyword evidence="2 6" id="KW-0119">Carbohydrate metabolism</keyword>
<evidence type="ECO:0000256" key="3">
    <source>
        <dbReference type="ARBA" id="ARBA00023295"/>
    </source>
</evidence>
<evidence type="ECO:0000313" key="10">
    <source>
        <dbReference type="Proteomes" id="UP000002875"/>
    </source>
</evidence>
<dbReference type="GO" id="GO:0016787">
    <property type="term" value="F:hydrolase activity"/>
    <property type="evidence" value="ECO:0007669"/>
    <property type="project" value="UniProtKB-KW"/>
</dbReference>
<evidence type="ECO:0000256" key="1">
    <source>
        <dbReference type="ARBA" id="ARBA00022801"/>
    </source>
</evidence>
<reference evidence="9 10" key="1">
    <citation type="submission" date="2011-07" db="EMBL/GenBank/DDBJ databases">
        <title>The complete genome of chromosome of Emticicia oligotrophica DSM 17448.</title>
        <authorList>
            <consortium name="US DOE Joint Genome Institute (JGI-PGF)"/>
            <person name="Lucas S."/>
            <person name="Han J."/>
            <person name="Lapidus A."/>
            <person name="Bruce D."/>
            <person name="Goodwin L."/>
            <person name="Pitluck S."/>
            <person name="Peters L."/>
            <person name="Kyrpides N."/>
            <person name="Mavromatis K."/>
            <person name="Ivanova N."/>
            <person name="Ovchinnikova G."/>
            <person name="Teshima H."/>
            <person name="Detter J.C."/>
            <person name="Tapia R."/>
            <person name="Han C."/>
            <person name="Land M."/>
            <person name="Hauser L."/>
            <person name="Markowitz V."/>
            <person name="Cheng J.-F."/>
            <person name="Hugenholtz P."/>
            <person name="Woyke T."/>
            <person name="Wu D."/>
            <person name="Tindall B."/>
            <person name="Pomrenke H."/>
            <person name="Brambilla E."/>
            <person name="Klenk H.-P."/>
            <person name="Eisen J.A."/>
        </authorList>
    </citation>
    <scope>NUCLEOTIDE SEQUENCE [LARGE SCALE GENOMIC DNA]</scope>
    <source>
        <strain evidence="9 10">DSM 17448</strain>
    </source>
</reference>
<dbReference type="InterPro" id="IPR001000">
    <property type="entry name" value="GH10_dom"/>
</dbReference>
<organism evidence="9 10">
    <name type="scientific">Emticicia oligotrophica (strain DSM 17448 / CIP 109782 / MTCC 6937 / GPTSA100-15)</name>
    <dbReference type="NCBI Taxonomy" id="929562"/>
    <lineage>
        <taxon>Bacteria</taxon>
        <taxon>Pseudomonadati</taxon>
        <taxon>Bacteroidota</taxon>
        <taxon>Cytophagia</taxon>
        <taxon>Cytophagales</taxon>
        <taxon>Leadbetterellaceae</taxon>
        <taxon>Emticicia</taxon>
    </lineage>
</organism>
<dbReference type="InterPro" id="IPR031158">
    <property type="entry name" value="GH10_AS"/>
</dbReference>
<gene>
    <name evidence="9" type="ordered locus">Emtol_3354</name>
</gene>
<feature type="active site" description="Nucleophile" evidence="5">
    <location>
        <position position="258"/>
    </location>
</feature>
<evidence type="ECO:0000259" key="8">
    <source>
        <dbReference type="PROSITE" id="PS51760"/>
    </source>
</evidence>
<accession>A0ABN4AQ01</accession>
<dbReference type="InterPro" id="IPR017853">
    <property type="entry name" value="GH"/>
</dbReference>
<evidence type="ECO:0000256" key="5">
    <source>
        <dbReference type="PROSITE-ProRule" id="PRU10061"/>
    </source>
</evidence>
<evidence type="ECO:0000313" key="9">
    <source>
        <dbReference type="EMBL" id="AFK04483.1"/>
    </source>
</evidence>
<dbReference type="PANTHER" id="PTHR31490:SF90">
    <property type="entry name" value="ENDO-1,4-BETA-XYLANASE A"/>
    <property type="match status" value="1"/>
</dbReference>
<evidence type="ECO:0000256" key="7">
    <source>
        <dbReference type="SAM" id="SignalP"/>
    </source>
</evidence>
<feature type="signal peptide" evidence="7">
    <location>
        <begin position="1"/>
        <end position="22"/>
    </location>
</feature>
<comment type="catalytic activity">
    <reaction evidence="6">
        <text>Endohydrolysis of (1-&gt;4)-beta-D-xylosidic linkages in xylans.</text>
        <dbReference type="EC" id="3.2.1.8"/>
    </reaction>
</comment>
<dbReference type="PROSITE" id="PS00591">
    <property type="entry name" value="GH10_1"/>
    <property type="match status" value="1"/>
</dbReference>
<dbReference type="PRINTS" id="PR00134">
    <property type="entry name" value="GLHYDRLASE10"/>
</dbReference>
<protein>
    <recommendedName>
        <fullName evidence="6">Beta-xylanase</fullName>
        <ecNumber evidence="6">3.2.1.8</ecNumber>
    </recommendedName>
</protein>
<sequence>MKKVIKYYQLFFYILISPLSFSQNSTGLKDIFANDFLIGTALGAEHILEKNKIANNLILREFNAITPENIMKAEVIHPEPNNYSFTLADKFVEYGQKNNLFIAGHTLVWHSQLPKFVHKIQSADSVRLFMTNHINTVAGRYKGKINSWDVVNEALNEDGTLRKSIFLEKLGEGYIKEAFDLAAKADPNAELYYNDYNIEQPAKRKGAIELIKKLQASGTKINGVGIQGHWSLKGAPLKDIEESIIEFSKLGLKVAFTELDITVLPNPWDLKGADVNQNFPGSPFMNPYPKGLPDSVQTELAQRYSDIFKIFIKHRDKISRITFWGVNDGHSWLNGWPIRNRTNYPLLFDREFQKKPAYEAVIKQKSKQ</sequence>
<dbReference type="Gene3D" id="3.20.20.80">
    <property type="entry name" value="Glycosidases"/>
    <property type="match status" value="1"/>
</dbReference>
<comment type="similarity">
    <text evidence="6">Belongs to the glycosyl hydrolase 10 (cellulase F) family.</text>
</comment>
<dbReference type="InterPro" id="IPR044846">
    <property type="entry name" value="GH10"/>
</dbReference>
<feature type="domain" description="GH10" evidence="8">
    <location>
        <begin position="22"/>
        <end position="364"/>
    </location>
</feature>
<keyword evidence="3 6" id="KW-0326">Glycosidase</keyword>
<dbReference type="EC" id="3.2.1.8" evidence="6"/>
<dbReference type="PROSITE" id="PS51760">
    <property type="entry name" value="GH10_2"/>
    <property type="match status" value="1"/>
</dbReference>
<dbReference type="SMART" id="SM00633">
    <property type="entry name" value="Glyco_10"/>
    <property type="match status" value="1"/>
</dbReference>
<dbReference type="PANTHER" id="PTHR31490">
    <property type="entry name" value="GLYCOSYL HYDROLASE"/>
    <property type="match status" value="1"/>
</dbReference>
<name>A0ABN4AQ01_EMTOG</name>
<evidence type="ECO:0000256" key="2">
    <source>
        <dbReference type="ARBA" id="ARBA00023277"/>
    </source>
</evidence>
<dbReference type="RefSeq" id="WP_015030177.1">
    <property type="nucleotide sequence ID" value="NC_018748.1"/>
</dbReference>
<keyword evidence="4 6" id="KW-0624">Polysaccharide degradation</keyword>
<dbReference type="EMBL" id="CP002961">
    <property type="protein sequence ID" value="AFK04483.1"/>
    <property type="molecule type" value="Genomic_DNA"/>
</dbReference>